<dbReference type="GO" id="GO:0007155">
    <property type="term" value="P:cell adhesion"/>
    <property type="evidence" value="ECO:0007669"/>
    <property type="project" value="InterPro"/>
</dbReference>
<comment type="similarity">
    <text evidence="1 5">Belongs to the FliD family.</text>
</comment>
<proteinExistence type="inferred from homology"/>
<dbReference type="PANTHER" id="PTHR30288">
    <property type="entry name" value="FLAGELLAR CAP/ASSEMBLY PROTEIN FLID"/>
    <property type="match status" value="1"/>
</dbReference>
<keyword evidence="3" id="KW-0175">Coiled coil</keyword>
<dbReference type="AlphaFoldDB" id="A0A5E5P8G2"/>
<evidence type="ECO:0000313" key="9">
    <source>
        <dbReference type="EMBL" id="VVG72624.1"/>
    </source>
</evidence>
<sequence>MLQVKNRIDDMAAEIAQRKMGAEFGRLGKDKAGAEARQKGVETLKDVLGNFEKQLRRIGDSADLHQHKATQSSDSAFSVKLDKGSQQLDFDVHVEQLAAVHQVQIMNVEALADGKVKINGRADSIALNASGLDLTTAEGVRELARRINANPDLKDVVRADLRHVPGQPTPYLLLSATKSGAGAKFDLQASTGNALAGSDATVLAQGQNAIVRIGNQGTPEFYPSNEVTLFTGVTLSLKKANAAGETTRVSVTPDMDGTATNMRALVQAYDAVRKQLRDLMDPGTPGASMSPEGDDKGDVKPAGAFYADAGVRALLRDLERNFERPVTIDGKTFDPTQFGVKRNADGSVTFDQKRFEAAYAGDKALLTQWFGESADVMKRDTRIDLDKQPAGMRLAVRIREWTDEITGVLKHRTDTDEVTTQRLAAKEDKLKARFLALVARYTNELARAEQVQQQMKETRGFVDALFRGSRKSGD</sequence>
<dbReference type="InterPro" id="IPR040026">
    <property type="entry name" value="FliD"/>
</dbReference>
<dbReference type="InterPro" id="IPR003481">
    <property type="entry name" value="FliD_N"/>
</dbReference>
<evidence type="ECO:0000256" key="5">
    <source>
        <dbReference type="RuleBase" id="RU362066"/>
    </source>
</evidence>
<protein>
    <recommendedName>
        <fullName evidence="5">Flagellar hook-associated protein 2</fullName>
        <shortName evidence="5">HAP2</shortName>
    </recommendedName>
    <alternativeName>
        <fullName evidence="5">Flagellar cap protein</fullName>
    </alternativeName>
</protein>
<dbReference type="Proteomes" id="UP000364291">
    <property type="component" value="Unassembled WGS sequence"/>
</dbReference>
<keyword evidence="9" id="KW-0282">Flagellum</keyword>
<evidence type="ECO:0000256" key="2">
    <source>
        <dbReference type="ARBA" id="ARBA00011255"/>
    </source>
</evidence>
<feature type="region of interest" description="Disordered" evidence="6">
    <location>
        <begin position="279"/>
        <end position="298"/>
    </location>
</feature>
<evidence type="ECO:0000313" key="10">
    <source>
        <dbReference type="Proteomes" id="UP000364291"/>
    </source>
</evidence>
<keyword evidence="9" id="KW-0969">Cilium</keyword>
<dbReference type="Pfam" id="PF07195">
    <property type="entry name" value="FliD_C"/>
    <property type="match status" value="1"/>
</dbReference>
<dbReference type="GO" id="GO:0009424">
    <property type="term" value="C:bacterial-type flagellum hook"/>
    <property type="evidence" value="ECO:0007669"/>
    <property type="project" value="UniProtKB-UniRule"/>
</dbReference>
<comment type="subunit">
    <text evidence="2 5">Homopentamer.</text>
</comment>
<gene>
    <name evidence="9" type="ORF">PAP18089_03620</name>
</gene>
<evidence type="ECO:0000256" key="1">
    <source>
        <dbReference type="ARBA" id="ARBA00009764"/>
    </source>
</evidence>
<dbReference type="InterPro" id="IPR010809">
    <property type="entry name" value="FliD_C"/>
</dbReference>
<keyword evidence="4 5" id="KW-0975">Bacterial flagellum</keyword>
<dbReference type="Pfam" id="PF02465">
    <property type="entry name" value="FliD_N"/>
    <property type="match status" value="1"/>
</dbReference>
<dbReference type="PANTHER" id="PTHR30288:SF0">
    <property type="entry name" value="FLAGELLAR HOOK-ASSOCIATED PROTEIN 2"/>
    <property type="match status" value="1"/>
</dbReference>
<name>A0A5E5P8G2_9BURK</name>
<comment type="function">
    <text evidence="5">Required for morphogenesis and for the elongation of the flagellar filament by facilitating polymerization of the flagellin monomers at the tip of growing filament. Forms a capping structure, which prevents flagellin subunits (transported through the central channel of the flagellum) from leaking out without polymerization at the distal end.</text>
</comment>
<dbReference type="GO" id="GO:0009421">
    <property type="term" value="C:bacterial-type flagellum filament cap"/>
    <property type="evidence" value="ECO:0007669"/>
    <property type="project" value="InterPro"/>
</dbReference>
<reference evidence="9 10" key="1">
    <citation type="submission" date="2019-08" db="EMBL/GenBank/DDBJ databases">
        <authorList>
            <person name="Peeters C."/>
        </authorList>
    </citation>
    <scope>NUCLEOTIDE SEQUENCE [LARGE SCALE GENOMIC DNA]</scope>
    <source>
        <strain evidence="9 10">LMG 18089</strain>
    </source>
</reference>
<dbReference type="GO" id="GO:0071973">
    <property type="term" value="P:bacterial-type flagellum-dependent cell motility"/>
    <property type="evidence" value="ECO:0007669"/>
    <property type="project" value="TreeGrafter"/>
</dbReference>
<evidence type="ECO:0000259" key="7">
    <source>
        <dbReference type="Pfam" id="PF02465"/>
    </source>
</evidence>
<dbReference type="EMBL" id="CABPSX010000007">
    <property type="protein sequence ID" value="VVG72624.1"/>
    <property type="molecule type" value="Genomic_DNA"/>
</dbReference>
<accession>A0A5E5P8G2</accession>
<evidence type="ECO:0000256" key="4">
    <source>
        <dbReference type="ARBA" id="ARBA00023143"/>
    </source>
</evidence>
<evidence type="ECO:0000259" key="8">
    <source>
        <dbReference type="Pfam" id="PF07195"/>
    </source>
</evidence>
<evidence type="ECO:0000256" key="3">
    <source>
        <dbReference type="ARBA" id="ARBA00023054"/>
    </source>
</evidence>
<feature type="domain" description="Flagellar hook-associated protein 2 C-terminal" evidence="8">
    <location>
        <begin position="206"/>
        <end position="456"/>
    </location>
</feature>
<dbReference type="RefSeq" id="WP_094068147.1">
    <property type="nucleotide sequence ID" value="NZ_CABPSX010000007.1"/>
</dbReference>
<keyword evidence="5" id="KW-0964">Secreted</keyword>
<dbReference type="OrthoDB" id="8935640at2"/>
<keyword evidence="9" id="KW-0966">Cell projection</keyword>
<comment type="subcellular location">
    <subcellularLocation>
        <location evidence="5">Secreted</location>
    </subcellularLocation>
    <subcellularLocation>
        <location evidence="5">Bacterial flagellum</location>
    </subcellularLocation>
</comment>
<feature type="domain" description="Flagellar hook-associated protein 2 N-terminal" evidence="7">
    <location>
        <begin position="26"/>
        <end position="100"/>
    </location>
</feature>
<dbReference type="GO" id="GO:0005576">
    <property type="term" value="C:extracellular region"/>
    <property type="evidence" value="ECO:0007669"/>
    <property type="project" value="UniProtKB-SubCell"/>
</dbReference>
<evidence type="ECO:0000256" key="6">
    <source>
        <dbReference type="SAM" id="MobiDB-lite"/>
    </source>
</evidence>
<organism evidence="9 10">
    <name type="scientific">Pandoraea apista</name>
    <dbReference type="NCBI Taxonomy" id="93218"/>
    <lineage>
        <taxon>Bacteria</taxon>
        <taxon>Pseudomonadati</taxon>
        <taxon>Pseudomonadota</taxon>
        <taxon>Betaproteobacteria</taxon>
        <taxon>Burkholderiales</taxon>
        <taxon>Burkholderiaceae</taxon>
        <taxon>Pandoraea</taxon>
    </lineage>
</organism>